<dbReference type="EMBL" id="JARIHO010000015">
    <property type="protein sequence ID" value="KAJ7349940.1"/>
    <property type="molecule type" value="Genomic_DNA"/>
</dbReference>
<dbReference type="Proteomes" id="UP001218218">
    <property type="component" value="Unassembled WGS sequence"/>
</dbReference>
<evidence type="ECO:0000313" key="7">
    <source>
        <dbReference type="Proteomes" id="UP001218218"/>
    </source>
</evidence>
<feature type="domain" description="MYND-type" evidence="5">
    <location>
        <begin position="32"/>
        <end position="79"/>
    </location>
</feature>
<organism evidence="6 7">
    <name type="scientific">Mycena albidolilacea</name>
    <dbReference type="NCBI Taxonomy" id="1033008"/>
    <lineage>
        <taxon>Eukaryota</taxon>
        <taxon>Fungi</taxon>
        <taxon>Dikarya</taxon>
        <taxon>Basidiomycota</taxon>
        <taxon>Agaricomycotina</taxon>
        <taxon>Agaricomycetes</taxon>
        <taxon>Agaricomycetidae</taxon>
        <taxon>Agaricales</taxon>
        <taxon>Marasmiineae</taxon>
        <taxon>Mycenaceae</taxon>
        <taxon>Mycena</taxon>
    </lineage>
</organism>
<dbReference type="GO" id="GO:0008270">
    <property type="term" value="F:zinc ion binding"/>
    <property type="evidence" value="ECO:0007669"/>
    <property type="project" value="UniProtKB-KW"/>
</dbReference>
<dbReference type="PANTHER" id="PTHR47570">
    <property type="entry name" value="ZINC ION BINDING PROTEIN"/>
    <property type="match status" value="1"/>
</dbReference>
<evidence type="ECO:0000256" key="4">
    <source>
        <dbReference type="PROSITE-ProRule" id="PRU00134"/>
    </source>
</evidence>
<dbReference type="Gene3D" id="6.10.140.2220">
    <property type="match status" value="1"/>
</dbReference>
<sequence>MNPFDLALRDFQLRRAAERYGNPITFTCGGRCFGCNAPADISMLKKCSGCGAVLYCSQKCQRLDWNGKMMESIAHKSWCSKFKAHLHRLDTVQSVIKSFPWGRVEADGTFYNDCARAQFYLLGGAGFGFWSQSGMGLFEEAEDDESMKTHRMKWPAFDEHWRAIKQEKAQITFMNGQDLLKATHLNDKDGWKLPQNLLVRRDFTATARFKAPHRVRSLICNWDDWHAWRNVPKSSPASLLMHYPLTIYWILCHTLKLASVGADAHNERVHLTVHYIGAEVELNFIPILSELALLLPHHDLDIVLFGPCVFYLGQEGATAAHRTSLISRSAHDGNIPIFTYDAPDSCGSGCVRVFLHTASKYWDKKDLPTYGKHPDAILACNAGLFTYDASHNVVHASLEDRIPFAVTDYQEYMLESNRDTVVLRSLLRNTHLNVVSRPVELNPFHQPGQRYLRRANFAPNLVNGFIFVVYQPED</sequence>
<keyword evidence="7" id="KW-1185">Reference proteome</keyword>
<accession>A0AAD7A6B6</accession>
<keyword evidence="2 4" id="KW-0863">Zinc-finger</keyword>
<name>A0AAD7A6B6_9AGAR</name>
<protein>
    <recommendedName>
        <fullName evidence="5">MYND-type domain-containing protein</fullName>
    </recommendedName>
</protein>
<dbReference type="SUPFAM" id="SSF144232">
    <property type="entry name" value="HIT/MYND zinc finger-like"/>
    <property type="match status" value="1"/>
</dbReference>
<evidence type="ECO:0000256" key="3">
    <source>
        <dbReference type="ARBA" id="ARBA00022833"/>
    </source>
</evidence>
<dbReference type="Pfam" id="PF20179">
    <property type="entry name" value="MSS51_C"/>
    <property type="match status" value="1"/>
</dbReference>
<evidence type="ECO:0000256" key="1">
    <source>
        <dbReference type="ARBA" id="ARBA00022723"/>
    </source>
</evidence>
<gene>
    <name evidence="6" type="ORF">DFH08DRAFT_742375</name>
</gene>
<dbReference type="Pfam" id="PF01753">
    <property type="entry name" value="zf-MYND"/>
    <property type="match status" value="1"/>
</dbReference>
<evidence type="ECO:0000259" key="5">
    <source>
        <dbReference type="PROSITE" id="PS50865"/>
    </source>
</evidence>
<evidence type="ECO:0000313" key="6">
    <source>
        <dbReference type="EMBL" id="KAJ7349940.1"/>
    </source>
</evidence>
<dbReference type="PANTHER" id="PTHR47570:SF1">
    <property type="entry name" value="ZINC ION BINDING PROTEIN"/>
    <property type="match status" value="1"/>
</dbReference>
<comment type="caution">
    <text evidence="6">The sequence shown here is derived from an EMBL/GenBank/DDBJ whole genome shotgun (WGS) entry which is preliminary data.</text>
</comment>
<evidence type="ECO:0000256" key="2">
    <source>
        <dbReference type="ARBA" id="ARBA00022771"/>
    </source>
</evidence>
<dbReference type="InterPro" id="IPR002893">
    <property type="entry name" value="Znf_MYND"/>
</dbReference>
<dbReference type="AlphaFoldDB" id="A0AAD7A6B6"/>
<keyword evidence="3" id="KW-0862">Zinc</keyword>
<proteinExistence type="predicted"/>
<dbReference type="InterPro" id="IPR046824">
    <property type="entry name" value="Mss51-like_C"/>
</dbReference>
<reference evidence="6" key="1">
    <citation type="submission" date="2023-03" db="EMBL/GenBank/DDBJ databases">
        <title>Massive genome expansion in bonnet fungi (Mycena s.s.) driven by repeated elements and novel gene families across ecological guilds.</title>
        <authorList>
            <consortium name="Lawrence Berkeley National Laboratory"/>
            <person name="Harder C.B."/>
            <person name="Miyauchi S."/>
            <person name="Viragh M."/>
            <person name="Kuo A."/>
            <person name="Thoen E."/>
            <person name="Andreopoulos B."/>
            <person name="Lu D."/>
            <person name="Skrede I."/>
            <person name="Drula E."/>
            <person name="Henrissat B."/>
            <person name="Morin E."/>
            <person name="Kohler A."/>
            <person name="Barry K."/>
            <person name="LaButti K."/>
            <person name="Morin E."/>
            <person name="Salamov A."/>
            <person name="Lipzen A."/>
            <person name="Mereny Z."/>
            <person name="Hegedus B."/>
            <person name="Baldrian P."/>
            <person name="Stursova M."/>
            <person name="Weitz H."/>
            <person name="Taylor A."/>
            <person name="Grigoriev I.V."/>
            <person name="Nagy L.G."/>
            <person name="Martin F."/>
            <person name="Kauserud H."/>
        </authorList>
    </citation>
    <scope>NUCLEOTIDE SEQUENCE</scope>
    <source>
        <strain evidence="6">CBHHK002</strain>
    </source>
</reference>
<dbReference type="PROSITE" id="PS50865">
    <property type="entry name" value="ZF_MYND_2"/>
    <property type="match status" value="1"/>
</dbReference>
<keyword evidence="1" id="KW-0479">Metal-binding</keyword>